<organism evidence="1 2">
    <name type="scientific">Sphaerosporella brunnea</name>
    <dbReference type="NCBI Taxonomy" id="1250544"/>
    <lineage>
        <taxon>Eukaryota</taxon>
        <taxon>Fungi</taxon>
        <taxon>Dikarya</taxon>
        <taxon>Ascomycota</taxon>
        <taxon>Pezizomycotina</taxon>
        <taxon>Pezizomycetes</taxon>
        <taxon>Pezizales</taxon>
        <taxon>Pyronemataceae</taxon>
        <taxon>Sphaerosporella</taxon>
    </lineage>
</organism>
<sequence>MPRILDLPNELLIQIIQALVVPGGNKNHSVFNLCIVNRRLSGLATVELHRQFSATSHRRNIYVREFLRLLDRQPDLANTVESAALLPKEVTSPHSRFFWKWVGSGYIGEDVSDEGSVKTETAPVVKLLGMLHNLQKLTVEINHLEELVRVSSSPPFPVLKSLTVAKALRDTRGAGWLPLGLILSILDATPKLRSLEIQGGGITTVGAMDYSHDHWSENHKNELEKLSANSTVKASLDELRFVNCNLHGEWLSWLLQAVAPSLKRFKYSSKVPYVFETMKHLVVALKAVRNTLSELIIDDDVGNDHTGPYGHGRAAGNLAEFTALKRLRASYRTLLNIDETITLSPHLETLEVTTIEEWGDVVVLLYQDMIAAVKSASLRQLRVSIRFIGDRTSMVGPTMAARASLERACKERGVQLDLTISGRPRPRHWPLVWGVNGFTFP</sequence>
<protein>
    <submittedName>
        <fullName evidence="1">Uncharacterized protein</fullName>
    </submittedName>
</protein>
<dbReference type="SUPFAM" id="SSF52047">
    <property type="entry name" value="RNI-like"/>
    <property type="match status" value="1"/>
</dbReference>
<reference evidence="1 2" key="1">
    <citation type="submission" date="2019-09" db="EMBL/GenBank/DDBJ databases">
        <title>Draft genome of the ectomycorrhizal ascomycete Sphaerosporella brunnea.</title>
        <authorList>
            <consortium name="DOE Joint Genome Institute"/>
            <person name="Benucci G.M."/>
            <person name="Marozzi G."/>
            <person name="Antonielli L."/>
            <person name="Sanchez S."/>
            <person name="Marco P."/>
            <person name="Wang X."/>
            <person name="Falini L.B."/>
            <person name="Barry K."/>
            <person name="Haridas S."/>
            <person name="Lipzen A."/>
            <person name="Labutti K."/>
            <person name="Grigoriev I.V."/>
            <person name="Murat C."/>
            <person name="Martin F."/>
            <person name="Albertini E."/>
            <person name="Donnini D."/>
            <person name="Bonito G."/>
        </authorList>
    </citation>
    <scope>NUCLEOTIDE SEQUENCE [LARGE SCALE GENOMIC DNA]</scope>
    <source>
        <strain evidence="1 2">Sb_GMNB300</strain>
    </source>
</reference>
<comment type="caution">
    <text evidence="1">The sequence shown here is derived from an EMBL/GenBank/DDBJ whole genome shotgun (WGS) entry which is preliminary data.</text>
</comment>
<dbReference type="AlphaFoldDB" id="A0A5J5EZB8"/>
<keyword evidence="2" id="KW-1185">Reference proteome</keyword>
<dbReference type="EMBL" id="VXIS01000071">
    <property type="protein sequence ID" value="KAA8908137.1"/>
    <property type="molecule type" value="Genomic_DNA"/>
</dbReference>
<dbReference type="Proteomes" id="UP000326924">
    <property type="component" value="Unassembled WGS sequence"/>
</dbReference>
<dbReference type="Gene3D" id="3.80.10.10">
    <property type="entry name" value="Ribonuclease Inhibitor"/>
    <property type="match status" value="1"/>
</dbReference>
<gene>
    <name evidence="1" type="ORF">FN846DRAFT_946080</name>
</gene>
<dbReference type="InParanoid" id="A0A5J5EZB8"/>
<accession>A0A5J5EZB8</accession>
<dbReference type="InterPro" id="IPR032675">
    <property type="entry name" value="LRR_dom_sf"/>
</dbReference>
<evidence type="ECO:0000313" key="1">
    <source>
        <dbReference type="EMBL" id="KAA8908137.1"/>
    </source>
</evidence>
<name>A0A5J5EZB8_9PEZI</name>
<dbReference type="OrthoDB" id="2522477at2759"/>
<proteinExistence type="predicted"/>
<evidence type="ECO:0000313" key="2">
    <source>
        <dbReference type="Proteomes" id="UP000326924"/>
    </source>
</evidence>